<proteinExistence type="predicted"/>
<accession>A0A2W7QML9</accession>
<dbReference type="InterPro" id="IPR021829">
    <property type="entry name" value="DUF3419"/>
</dbReference>
<dbReference type="EMBL" id="QKZS01000014">
    <property type="protein sequence ID" value="PZX49718.1"/>
    <property type="molecule type" value="Genomic_DNA"/>
</dbReference>
<gene>
    <name evidence="1" type="ORF">LX76_03718</name>
</gene>
<dbReference type="Pfam" id="PF11899">
    <property type="entry name" value="DUF3419"/>
    <property type="match status" value="1"/>
</dbReference>
<reference evidence="1 2" key="1">
    <citation type="submission" date="2018-06" db="EMBL/GenBank/DDBJ databases">
        <title>Genomic Encyclopedia of Archaeal and Bacterial Type Strains, Phase II (KMG-II): from individual species to whole genera.</title>
        <authorList>
            <person name="Goeker M."/>
        </authorList>
    </citation>
    <scope>NUCLEOTIDE SEQUENCE [LARGE SCALE GENOMIC DNA]</scope>
    <source>
        <strain evidence="1 2">DSM 18774</strain>
    </source>
</reference>
<evidence type="ECO:0000313" key="1">
    <source>
        <dbReference type="EMBL" id="PZX49718.1"/>
    </source>
</evidence>
<protein>
    <submittedName>
        <fullName evidence="1">S-adenosylmethionine-diacylglycerol 3-amino-3-carboxypropyl transferase</fullName>
    </submittedName>
</protein>
<organism evidence="1 2">
    <name type="scientific">Cereibacter changlensis</name>
    <dbReference type="NCBI Taxonomy" id="402884"/>
    <lineage>
        <taxon>Bacteria</taxon>
        <taxon>Pseudomonadati</taxon>
        <taxon>Pseudomonadota</taxon>
        <taxon>Alphaproteobacteria</taxon>
        <taxon>Rhodobacterales</taxon>
        <taxon>Paracoccaceae</taxon>
        <taxon>Cereibacter</taxon>
    </lineage>
</organism>
<dbReference type="RefSeq" id="WP_245941477.1">
    <property type="nucleotide sequence ID" value="NZ_QKZS01000014.1"/>
</dbReference>
<dbReference type="GO" id="GO:0016740">
    <property type="term" value="F:transferase activity"/>
    <property type="evidence" value="ECO:0007669"/>
    <property type="project" value="UniProtKB-KW"/>
</dbReference>
<keyword evidence="1" id="KW-0808">Transferase</keyword>
<comment type="caution">
    <text evidence="1">The sequence shown here is derived from an EMBL/GenBank/DDBJ whole genome shotgun (WGS) entry which is preliminary data.</text>
</comment>
<dbReference type="Proteomes" id="UP000249538">
    <property type="component" value="Unassembled WGS sequence"/>
</dbReference>
<name>A0A2W7QML9_9RHOB</name>
<dbReference type="PANTHER" id="PTHR47473">
    <property type="entry name" value="BTA1P"/>
    <property type="match status" value="1"/>
</dbReference>
<dbReference type="PANTHER" id="PTHR47473:SF1">
    <property type="entry name" value="METHYLTRANSFERASE DOMAIN-CONTAINING PROTEIN"/>
    <property type="match status" value="1"/>
</dbReference>
<sequence length="410" mass="46300">MLDLAPDVSFPAQIGSAVHQNQPLSPTGLLERLFSRLFHGMVYTQIWEDPVVDMTALAIKPSHNLVCIASGGCNMMSYLTASPASLLAVDLSPAHVALGRLKLAAAQQMPDHERFYEFFGHADRPANLRRYDQHIAPHLDSTSRAYWETRSLGHRRIEVFTKGVHRYGLLGRFIGAAHLVARLGGVDFRPLLECRTLAEQQRFFDERLAPLFDSWPVQFLARRRASLFGLGIPPAQYDKLAADGNGDVIPVLRERLRRLVCRFPLSENYFAWQAFHRGYAPTEPRALPPYLQRENFEALRDAAQRARLVNRSLTDALAEEPEASKHGYSLLDAQDWMNDEQLGALWRQITRTAARGATVIFRTGGSTDILPGRVRADILGRWTYDCEASETGFRADRSAIYGGFHVYRRR</sequence>
<dbReference type="AlphaFoldDB" id="A0A2W7QML9"/>
<evidence type="ECO:0000313" key="2">
    <source>
        <dbReference type="Proteomes" id="UP000249538"/>
    </source>
</evidence>